<reference evidence="1" key="1">
    <citation type="submission" date="2018-10" db="EMBL/GenBank/DDBJ databases">
        <title>Hidden diversity of soil giant viruses.</title>
        <authorList>
            <person name="Schulz F."/>
            <person name="Alteio L."/>
            <person name="Goudeau D."/>
            <person name="Ryan E.M."/>
            <person name="Malmstrom R.R."/>
            <person name="Blanchard J."/>
            <person name="Woyke T."/>
        </authorList>
    </citation>
    <scope>NUCLEOTIDE SEQUENCE</scope>
    <source>
        <strain evidence="1">TEV1</strain>
    </source>
</reference>
<name>A0A3G4ZNA4_9VIRU</name>
<organism evidence="1">
    <name type="scientific">Terrestrivirus sp</name>
    <dbReference type="NCBI Taxonomy" id="2487775"/>
    <lineage>
        <taxon>Viruses</taxon>
        <taxon>Varidnaviria</taxon>
        <taxon>Bamfordvirae</taxon>
        <taxon>Nucleocytoviricota</taxon>
        <taxon>Megaviricetes</taxon>
        <taxon>Imitervirales</taxon>
        <taxon>Mimiviridae</taxon>
        <taxon>Klosneuvirinae</taxon>
    </lineage>
</organism>
<dbReference type="EMBL" id="MK071981">
    <property type="protein sequence ID" value="AYV75894.1"/>
    <property type="molecule type" value="Genomic_DNA"/>
</dbReference>
<protein>
    <submittedName>
        <fullName evidence="1">Uncharacterized protein</fullName>
    </submittedName>
</protein>
<gene>
    <name evidence="1" type="ORF">Terrestrivirus3_163</name>
</gene>
<proteinExistence type="predicted"/>
<accession>A0A3G4ZNA4</accession>
<sequence length="263" mass="28400">MSTPTTTSVQAPVPLASTLTLSLTDLQNLCTTIANSNGEATNQLVTDTFNTLFSNLCTPTSSVTIQQSITALLTAFEQVAGNTSGTLTASDFSNFGAAVKADPLVLTSFITTVTAQAMTTYNELATSGNVTNMSQETVADFVFRVIAFIIIVSVVKTNNGATDYLQTNMTQVFSLLTLTYDAYLTFVASNSAFTELFSWLKSEFVNLESSKCCVSFKALFSPSSQVVAQEKRLKRVVNVRSQIAFHNAFISKSVKLYALQKQN</sequence>
<evidence type="ECO:0000313" key="1">
    <source>
        <dbReference type="EMBL" id="AYV75894.1"/>
    </source>
</evidence>